<keyword evidence="1 3" id="KW-0963">Cytoplasm</keyword>
<dbReference type="GO" id="GO:0097163">
    <property type="term" value="F:sulfur carrier activity"/>
    <property type="evidence" value="ECO:0007669"/>
    <property type="project" value="UniProtKB-UniRule"/>
</dbReference>
<dbReference type="Pfam" id="PF02634">
    <property type="entry name" value="FdhD-NarQ"/>
    <property type="match status" value="1"/>
</dbReference>
<dbReference type="STRING" id="546871.SAMN04488543_1139"/>
<feature type="active site" description="Cysteine persulfide intermediate" evidence="3">
    <location>
        <position position="115"/>
    </location>
</feature>
<reference evidence="4 5" key="1">
    <citation type="submission" date="2016-10" db="EMBL/GenBank/DDBJ databases">
        <authorList>
            <person name="de Groot N.N."/>
        </authorList>
    </citation>
    <scope>NUCLEOTIDE SEQUENCE [LARGE SCALE GENOMIC DNA]</scope>
    <source>
        <strain evidence="4 5">DSM 21741</strain>
    </source>
</reference>
<dbReference type="GO" id="GO:0016783">
    <property type="term" value="F:sulfurtransferase activity"/>
    <property type="evidence" value="ECO:0007669"/>
    <property type="project" value="InterPro"/>
</dbReference>
<evidence type="ECO:0000256" key="2">
    <source>
        <dbReference type="ARBA" id="ARBA00023150"/>
    </source>
</evidence>
<dbReference type="EMBL" id="LT629749">
    <property type="protein sequence ID" value="SDS13284.1"/>
    <property type="molecule type" value="Genomic_DNA"/>
</dbReference>
<dbReference type="SUPFAM" id="SSF53927">
    <property type="entry name" value="Cytidine deaminase-like"/>
    <property type="match status" value="1"/>
</dbReference>
<evidence type="ECO:0000313" key="4">
    <source>
        <dbReference type="EMBL" id="SDS13284.1"/>
    </source>
</evidence>
<comment type="subcellular location">
    <subcellularLocation>
        <location evidence="3">Cytoplasm</location>
    </subcellularLocation>
</comment>
<dbReference type="GO" id="GO:0005737">
    <property type="term" value="C:cytoplasm"/>
    <property type="evidence" value="ECO:0007669"/>
    <property type="project" value="UniProtKB-SubCell"/>
</dbReference>
<dbReference type="PANTHER" id="PTHR30592">
    <property type="entry name" value="FORMATE DEHYDROGENASE"/>
    <property type="match status" value="1"/>
</dbReference>
<dbReference type="GO" id="GO:0006777">
    <property type="term" value="P:Mo-molybdopterin cofactor biosynthetic process"/>
    <property type="evidence" value="ECO:0007669"/>
    <property type="project" value="UniProtKB-UniRule"/>
</dbReference>
<keyword evidence="2 3" id="KW-0501">Molybdenum cofactor biosynthesis</keyword>
<dbReference type="PANTHER" id="PTHR30592:SF1">
    <property type="entry name" value="SULFUR CARRIER PROTEIN FDHD"/>
    <property type="match status" value="1"/>
</dbReference>
<name>A0A1H1PQ92_9ACTN</name>
<comment type="function">
    <text evidence="3">Required for formate dehydrogenase (FDH) activity. Acts as a sulfur carrier protein that transfers sulfur from IscS to the molybdenum cofactor prior to its insertion into FDH.</text>
</comment>
<comment type="similarity">
    <text evidence="3">Belongs to the FdhD family.</text>
</comment>
<organism evidence="4 5">
    <name type="scientific">Friedmanniella luteola</name>
    <dbReference type="NCBI Taxonomy" id="546871"/>
    <lineage>
        <taxon>Bacteria</taxon>
        <taxon>Bacillati</taxon>
        <taxon>Actinomycetota</taxon>
        <taxon>Actinomycetes</taxon>
        <taxon>Propionibacteriales</taxon>
        <taxon>Nocardioidaceae</taxon>
        <taxon>Friedmanniella</taxon>
    </lineage>
</organism>
<dbReference type="OrthoDB" id="3197277at2"/>
<dbReference type="NCBIfam" id="NF001943">
    <property type="entry name" value="PRK00724.1-2"/>
    <property type="match status" value="1"/>
</dbReference>
<sequence>MGRVTRLHPVLKLGPDTAVRRTDTLAVEEPLEIRLDGEAFQVTMRTPGDDVDLVHGLLHSEGVIASAADLLGARYCDGVGPDGANTYNVLDVALASTARPPAPEQRRRVTTTSACGVCGTTSIDQVVKQTGHPLGEGFRLPTALISAAPDRLREHQKAFDKTGGLHAAGLMTTEGTIVCAREDVGRHNAVDKVVGWALRQGRLPLSDLVLVVSGRASFELTQKAVLAGLPMMIAVSAPSSLAAELATESGLTLVGFVRGERMNVYSHPERVLTPAPVG</sequence>
<dbReference type="HAMAP" id="MF_00187">
    <property type="entry name" value="FdhD"/>
    <property type="match status" value="1"/>
</dbReference>
<dbReference type="Gene3D" id="3.40.140.10">
    <property type="entry name" value="Cytidine Deaminase, domain 2"/>
    <property type="match status" value="1"/>
</dbReference>
<evidence type="ECO:0000256" key="3">
    <source>
        <dbReference type="HAMAP-Rule" id="MF_00187"/>
    </source>
</evidence>
<dbReference type="PIRSF" id="PIRSF015626">
    <property type="entry name" value="FdhD"/>
    <property type="match status" value="1"/>
</dbReference>
<proteinExistence type="inferred from homology"/>
<dbReference type="Gene3D" id="3.10.20.10">
    <property type="match status" value="1"/>
</dbReference>
<feature type="binding site" evidence="3">
    <location>
        <begin position="256"/>
        <end position="261"/>
    </location>
    <ligand>
        <name>Mo-bis(molybdopterin guanine dinucleotide)</name>
        <dbReference type="ChEBI" id="CHEBI:60539"/>
    </ligand>
</feature>
<dbReference type="RefSeq" id="WP_091410975.1">
    <property type="nucleotide sequence ID" value="NZ_LT629749.1"/>
</dbReference>
<accession>A0A1H1PQ92</accession>
<evidence type="ECO:0000313" key="5">
    <source>
        <dbReference type="Proteomes" id="UP000199092"/>
    </source>
</evidence>
<evidence type="ECO:0000256" key="1">
    <source>
        <dbReference type="ARBA" id="ARBA00022490"/>
    </source>
</evidence>
<protein>
    <recommendedName>
        <fullName evidence="3">Sulfur carrier protein FdhD</fullName>
    </recommendedName>
</protein>
<dbReference type="NCBIfam" id="TIGR00129">
    <property type="entry name" value="fdhD_narQ"/>
    <property type="match status" value="1"/>
</dbReference>
<keyword evidence="5" id="KW-1185">Reference proteome</keyword>
<dbReference type="Proteomes" id="UP000199092">
    <property type="component" value="Chromosome I"/>
</dbReference>
<dbReference type="InterPro" id="IPR016193">
    <property type="entry name" value="Cytidine_deaminase-like"/>
</dbReference>
<gene>
    <name evidence="3" type="primary">fdhD</name>
    <name evidence="4" type="ORF">SAMN04488543_1139</name>
</gene>
<dbReference type="InterPro" id="IPR003786">
    <property type="entry name" value="FdhD"/>
</dbReference>
<dbReference type="AlphaFoldDB" id="A0A1H1PQ92"/>